<dbReference type="RefSeq" id="WP_420029098.1">
    <property type="nucleotide sequence ID" value="NZ_BAAAMA010000010.1"/>
</dbReference>
<dbReference type="CDD" id="cd00553">
    <property type="entry name" value="NAD_synthase"/>
    <property type="match status" value="1"/>
</dbReference>
<evidence type="ECO:0000256" key="3">
    <source>
        <dbReference type="ARBA" id="ARBA00022723"/>
    </source>
</evidence>
<evidence type="ECO:0000256" key="2">
    <source>
        <dbReference type="ARBA" id="ARBA00022598"/>
    </source>
</evidence>
<feature type="binding site" evidence="8">
    <location>
        <position position="211"/>
    </location>
    <ligand>
        <name>ATP</name>
        <dbReference type="ChEBI" id="CHEBI:30616"/>
    </ligand>
</feature>
<accession>A0ABS1SRI9</accession>
<dbReference type="InterPro" id="IPR022926">
    <property type="entry name" value="NH(3)-dep_NAD(+)_synth"/>
</dbReference>
<feature type="domain" description="NAD/GMP synthase" evidence="12">
    <location>
        <begin position="26"/>
        <end position="265"/>
    </location>
</feature>
<comment type="catalytic activity">
    <reaction evidence="8 10">
        <text>deamido-NAD(+) + NH4(+) + ATP = AMP + diphosphate + NAD(+) + H(+)</text>
        <dbReference type="Rhea" id="RHEA:21188"/>
        <dbReference type="ChEBI" id="CHEBI:15378"/>
        <dbReference type="ChEBI" id="CHEBI:28938"/>
        <dbReference type="ChEBI" id="CHEBI:30616"/>
        <dbReference type="ChEBI" id="CHEBI:33019"/>
        <dbReference type="ChEBI" id="CHEBI:57540"/>
        <dbReference type="ChEBI" id="CHEBI:58437"/>
        <dbReference type="ChEBI" id="CHEBI:456215"/>
        <dbReference type="EC" id="6.3.1.5"/>
    </reaction>
</comment>
<dbReference type="NCBIfam" id="NF001979">
    <property type="entry name" value="PRK00768.1"/>
    <property type="match status" value="1"/>
</dbReference>
<dbReference type="InterPro" id="IPR022310">
    <property type="entry name" value="NAD/GMP_synthase"/>
</dbReference>
<keyword evidence="5 8" id="KW-0067">ATP-binding</keyword>
<comment type="caution">
    <text evidence="13">The sequence shown here is derived from an EMBL/GenBank/DDBJ whole genome shotgun (WGS) entry which is preliminary data.</text>
</comment>
<keyword evidence="6 8" id="KW-0460">Magnesium</keyword>
<dbReference type="InterPro" id="IPR003694">
    <property type="entry name" value="NAD_synthase"/>
</dbReference>
<evidence type="ECO:0000313" key="13">
    <source>
        <dbReference type="EMBL" id="MBL3690764.1"/>
    </source>
</evidence>
<dbReference type="SUPFAM" id="SSF52402">
    <property type="entry name" value="Adenine nucleotide alpha hydrolases-like"/>
    <property type="match status" value="1"/>
</dbReference>
<feature type="region of interest" description="Disordered" evidence="11">
    <location>
        <begin position="255"/>
        <end position="291"/>
    </location>
</feature>
<feature type="binding site" evidence="8">
    <location>
        <position position="165"/>
    </location>
    <ligand>
        <name>Mg(2+)</name>
        <dbReference type="ChEBI" id="CHEBI:18420"/>
    </ligand>
</feature>
<protein>
    <recommendedName>
        <fullName evidence="8 10">NH(3)-dependent NAD(+) synthetase</fullName>
        <ecNumber evidence="8 10">6.3.1.5</ecNumber>
    </recommendedName>
</protein>
<evidence type="ECO:0000256" key="10">
    <source>
        <dbReference type="RuleBase" id="RU003812"/>
    </source>
</evidence>
<comment type="subunit">
    <text evidence="8">Homodimer.</text>
</comment>
<dbReference type="Pfam" id="PF02540">
    <property type="entry name" value="NAD_synthase"/>
    <property type="match status" value="1"/>
</dbReference>
<feature type="binding site" description="in other chain" evidence="8">
    <location>
        <position position="140"/>
    </location>
    <ligand>
        <name>deamido-NAD(+)</name>
        <dbReference type="ChEBI" id="CHEBI:58437"/>
        <note>ligand shared between two neighboring subunits</note>
    </ligand>
</feature>
<feature type="binding site" description="in other chain" evidence="8">
    <location>
        <position position="173"/>
    </location>
    <ligand>
        <name>deamido-NAD(+)</name>
        <dbReference type="ChEBI" id="CHEBI:58437"/>
        <note>ligand shared between two neighboring subunits</note>
    </ligand>
</feature>
<evidence type="ECO:0000313" key="14">
    <source>
        <dbReference type="Proteomes" id="UP001646141"/>
    </source>
</evidence>
<feature type="binding site" evidence="8">
    <location>
        <position position="180"/>
    </location>
    <ligand>
        <name>deamido-NAD(+)</name>
        <dbReference type="ChEBI" id="CHEBI:58437"/>
        <note>ligand shared between two neighboring subunits</note>
    </ligand>
</feature>
<comment type="similarity">
    <text evidence="1 8 9">Belongs to the NAD synthetase family.</text>
</comment>
<feature type="binding site" description="in other chain" evidence="8">
    <location>
        <begin position="260"/>
        <end position="261"/>
    </location>
    <ligand>
        <name>deamido-NAD(+)</name>
        <dbReference type="ChEBI" id="CHEBI:58437"/>
        <note>ligand shared between two neighboring subunits</note>
    </ligand>
</feature>
<dbReference type="Gene3D" id="3.40.50.620">
    <property type="entry name" value="HUPs"/>
    <property type="match status" value="1"/>
</dbReference>
<dbReference type="HAMAP" id="MF_00193">
    <property type="entry name" value="NadE_ammonia_dep"/>
    <property type="match status" value="1"/>
</dbReference>
<feature type="binding site" evidence="8">
    <location>
        <position position="53"/>
    </location>
    <ligand>
        <name>Mg(2+)</name>
        <dbReference type="ChEBI" id="CHEBI:18420"/>
    </ligand>
</feature>
<evidence type="ECO:0000256" key="4">
    <source>
        <dbReference type="ARBA" id="ARBA00022741"/>
    </source>
</evidence>
<evidence type="ECO:0000256" key="6">
    <source>
        <dbReference type="ARBA" id="ARBA00022842"/>
    </source>
</evidence>
<dbReference type="Proteomes" id="UP001646141">
    <property type="component" value="Unassembled WGS sequence"/>
</dbReference>
<dbReference type="NCBIfam" id="TIGR00552">
    <property type="entry name" value="nadE"/>
    <property type="match status" value="1"/>
</dbReference>
<keyword evidence="7 8" id="KW-0520">NAD</keyword>
<keyword evidence="3 8" id="KW-0479">Metal-binding</keyword>
<evidence type="ECO:0000259" key="12">
    <source>
        <dbReference type="Pfam" id="PF02540"/>
    </source>
</evidence>
<evidence type="ECO:0000256" key="5">
    <source>
        <dbReference type="ARBA" id="ARBA00022840"/>
    </source>
</evidence>
<dbReference type="InterPro" id="IPR014729">
    <property type="entry name" value="Rossmann-like_a/b/a_fold"/>
</dbReference>
<evidence type="ECO:0000256" key="1">
    <source>
        <dbReference type="ARBA" id="ARBA00005859"/>
    </source>
</evidence>
<gene>
    <name evidence="8" type="primary">nadE</name>
    <name evidence="13" type="ORF">D3226_12505</name>
</gene>
<reference evidence="13 14" key="1">
    <citation type="submission" date="2018-09" db="EMBL/GenBank/DDBJ databases">
        <title>Comparative genomics of Leucobacter spp.</title>
        <authorList>
            <person name="Reis A.C."/>
            <person name="Kolvenbach B.A."/>
            <person name="Corvini P.F.X."/>
            <person name="Nunes O.C."/>
        </authorList>
    </citation>
    <scope>NUCLEOTIDE SEQUENCE [LARGE SCALE GENOMIC DNA]</scope>
    <source>
        <strain evidence="13 14">L-1</strain>
    </source>
</reference>
<keyword evidence="14" id="KW-1185">Reference proteome</keyword>
<keyword evidence="2 8" id="KW-0436">Ligase</keyword>
<dbReference type="EMBL" id="QYAD01000004">
    <property type="protein sequence ID" value="MBL3690764.1"/>
    <property type="molecule type" value="Genomic_DNA"/>
</dbReference>
<name>A0ABS1SRI9_9MICO</name>
<evidence type="ECO:0000256" key="7">
    <source>
        <dbReference type="ARBA" id="ARBA00023027"/>
    </source>
</evidence>
<keyword evidence="4 8" id="KW-0547">Nucleotide-binding</keyword>
<feature type="binding site" evidence="8">
    <location>
        <position position="189"/>
    </location>
    <ligand>
        <name>ATP</name>
        <dbReference type="ChEBI" id="CHEBI:30616"/>
    </ligand>
</feature>
<dbReference type="PANTHER" id="PTHR23090">
    <property type="entry name" value="NH 3 /GLUTAMINE-DEPENDENT NAD + SYNTHETASE"/>
    <property type="match status" value="1"/>
</dbReference>
<dbReference type="EC" id="6.3.1.5" evidence="8 10"/>
<organism evidence="13 14">
    <name type="scientific">Leucobacter chromiireducens subsp. chromiireducens</name>
    <dbReference type="NCBI Taxonomy" id="660067"/>
    <lineage>
        <taxon>Bacteria</taxon>
        <taxon>Bacillati</taxon>
        <taxon>Actinomycetota</taxon>
        <taxon>Actinomycetes</taxon>
        <taxon>Micrococcales</taxon>
        <taxon>Microbacteriaceae</taxon>
        <taxon>Leucobacter</taxon>
    </lineage>
</organism>
<comment type="function">
    <text evidence="8">Catalyzes the ATP-dependent amidation of deamido-NAD to form NAD. Uses ammonia as a nitrogen source.</text>
</comment>
<dbReference type="PANTHER" id="PTHR23090:SF7">
    <property type="entry name" value="NH(3)-DEPENDENT NAD(+) SYNTHETASE"/>
    <property type="match status" value="1"/>
</dbReference>
<proteinExistence type="inferred from homology"/>
<evidence type="ECO:0000256" key="11">
    <source>
        <dbReference type="SAM" id="MobiDB-lite"/>
    </source>
</evidence>
<evidence type="ECO:0000256" key="9">
    <source>
        <dbReference type="RuleBase" id="RU003811"/>
    </source>
</evidence>
<sequence length="291" mass="31064">MSEMQQEIIRRLGPVPEIDPAAEVIRRVNFLVEYARSIPGVRGFVLGISGGQDSSLAGRLAQLAVEELRAGGADAEFVAVRLPYAVQQDEDDAQLALSFIEPDRAVTVDIAAGTDGLVSQVSAALGEPVSDFNRGNVKARMRMVAQYAIAGDRGLLVIGTDHAAEAITGFFTKFGDGAADVVPLAGLTKGQGAAMLRALGAPDRLWEKVPTADLLDDQPGQSDESSLGVSYPEIDAYLRGEEVSATAAANLERRYRSTEHKRQLPVGPDDAWWRDGATVQSRAESTGEESR</sequence>
<feature type="binding site" evidence="8">
    <location>
        <position position="160"/>
    </location>
    <ligand>
        <name>ATP</name>
        <dbReference type="ChEBI" id="CHEBI:30616"/>
    </ligand>
</feature>
<evidence type="ECO:0000256" key="8">
    <source>
        <dbReference type="HAMAP-Rule" id="MF_00193"/>
    </source>
</evidence>
<dbReference type="GO" id="GO:0008795">
    <property type="term" value="F:NAD+ synthase activity"/>
    <property type="evidence" value="ECO:0007669"/>
    <property type="project" value="UniProtKB-EC"/>
</dbReference>
<comment type="pathway">
    <text evidence="8">Cofactor biosynthesis; NAD(+) biosynthesis; NAD(+) from deamido-NAD(+) (ammonia route): step 1/1.</text>
</comment>
<feature type="binding site" evidence="8">
    <location>
        <begin position="47"/>
        <end position="54"/>
    </location>
    <ligand>
        <name>ATP</name>
        <dbReference type="ChEBI" id="CHEBI:30616"/>
    </ligand>
</feature>